<feature type="transmembrane region" description="Helical" evidence="6">
    <location>
        <begin position="51"/>
        <end position="70"/>
    </location>
</feature>
<evidence type="ECO:0000313" key="8">
    <source>
        <dbReference type="EMBL" id="KAK2650264.1"/>
    </source>
</evidence>
<evidence type="ECO:0000256" key="2">
    <source>
        <dbReference type="ARBA" id="ARBA00022692"/>
    </source>
</evidence>
<gene>
    <name evidence="8" type="ORF">Ddye_017753</name>
</gene>
<proteinExistence type="predicted"/>
<dbReference type="Proteomes" id="UP001280121">
    <property type="component" value="Unassembled WGS sequence"/>
</dbReference>
<feature type="compositionally biased region" description="Pro residues" evidence="5">
    <location>
        <begin position="262"/>
        <end position="278"/>
    </location>
</feature>
<feature type="compositionally biased region" description="Pro residues" evidence="5">
    <location>
        <begin position="210"/>
        <end position="231"/>
    </location>
</feature>
<keyword evidence="2 6" id="KW-0812">Transmembrane</keyword>
<evidence type="ECO:0000256" key="3">
    <source>
        <dbReference type="ARBA" id="ARBA00022989"/>
    </source>
</evidence>
<keyword evidence="4 6" id="KW-0472">Membrane</keyword>
<feature type="compositionally biased region" description="Pro residues" evidence="5">
    <location>
        <begin position="191"/>
        <end position="202"/>
    </location>
</feature>
<accession>A0AAD9X044</accession>
<dbReference type="GO" id="GO:0016020">
    <property type="term" value="C:membrane"/>
    <property type="evidence" value="ECO:0007669"/>
    <property type="project" value="UniProtKB-SubCell"/>
</dbReference>
<organism evidence="8 9">
    <name type="scientific">Dipteronia dyeriana</name>
    <dbReference type="NCBI Taxonomy" id="168575"/>
    <lineage>
        <taxon>Eukaryota</taxon>
        <taxon>Viridiplantae</taxon>
        <taxon>Streptophyta</taxon>
        <taxon>Embryophyta</taxon>
        <taxon>Tracheophyta</taxon>
        <taxon>Spermatophyta</taxon>
        <taxon>Magnoliopsida</taxon>
        <taxon>eudicotyledons</taxon>
        <taxon>Gunneridae</taxon>
        <taxon>Pentapetalae</taxon>
        <taxon>rosids</taxon>
        <taxon>malvids</taxon>
        <taxon>Sapindales</taxon>
        <taxon>Sapindaceae</taxon>
        <taxon>Hippocastanoideae</taxon>
        <taxon>Acereae</taxon>
        <taxon>Dipteronia</taxon>
    </lineage>
</organism>
<evidence type="ECO:0000256" key="1">
    <source>
        <dbReference type="ARBA" id="ARBA00004141"/>
    </source>
</evidence>
<dbReference type="PANTHER" id="PTHR10783">
    <property type="entry name" value="XENOTROPIC AND POLYTROPIC RETROVIRUS RECEPTOR 1-RELATED"/>
    <property type="match status" value="1"/>
</dbReference>
<feature type="domain" description="EXS" evidence="7">
    <location>
        <begin position="10"/>
        <end position="209"/>
    </location>
</feature>
<reference evidence="8" key="1">
    <citation type="journal article" date="2023" name="Plant J.">
        <title>Genome sequences and population genomics provide insights into the demographic history, inbreeding, and mutation load of two 'living fossil' tree species of Dipteronia.</title>
        <authorList>
            <person name="Feng Y."/>
            <person name="Comes H.P."/>
            <person name="Chen J."/>
            <person name="Zhu S."/>
            <person name="Lu R."/>
            <person name="Zhang X."/>
            <person name="Li P."/>
            <person name="Qiu J."/>
            <person name="Olsen K.M."/>
            <person name="Qiu Y."/>
        </authorList>
    </citation>
    <scope>NUCLEOTIDE SEQUENCE</scope>
    <source>
        <strain evidence="8">KIB01</strain>
    </source>
</reference>
<dbReference type="AlphaFoldDB" id="A0AAD9X044"/>
<protein>
    <recommendedName>
        <fullName evidence="7">EXS domain-containing protein</fullName>
    </recommendedName>
</protein>
<feature type="region of interest" description="Disordered" evidence="5">
    <location>
        <begin position="187"/>
        <end position="300"/>
    </location>
</feature>
<evidence type="ECO:0000256" key="4">
    <source>
        <dbReference type="ARBA" id="ARBA00023136"/>
    </source>
</evidence>
<feature type="compositionally biased region" description="Pro residues" evidence="5">
    <location>
        <begin position="239"/>
        <end position="250"/>
    </location>
</feature>
<dbReference type="PANTHER" id="PTHR10783:SF46">
    <property type="entry name" value="PROTEIN ERD1 HOMOLOG 2"/>
    <property type="match status" value="1"/>
</dbReference>
<keyword evidence="3 6" id="KW-1133">Transmembrane helix</keyword>
<dbReference type="Pfam" id="PF03124">
    <property type="entry name" value="EXS"/>
    <property type="match status" value="1"/>
</dbReference>
<evidence type="ECO:0000259" key="7">
    <source>
        <dbReference type="PROSITE" id="PS51380"/>
    </source>
</evidence>
<dbReference type="PROSITE" id="PS51380">
    <property type="entry name" value="EXS"/>
    <property type="match status" value="1"/>
</dbReference>
<keyword evidence="9" id="KW-1185">Reference proteome</keyword>
<evidence type="ECO:0000256" key="6">
    <source>
        <dbReference type="SAM" id="Phobius"/>
    </source>
</evidence>
<feature type="transmembrane region" description="Helical" evidence="6">
    <location>
        <begin position="20"/>
        <end position="39"/>
    </location>
</feature>
<sequence length="300" mass="33088">MPLGSVCGGVYATIGDCTRFMILLLPSLIRLIQSIRLLFCGIDIGTHGGNAVKYFIAVAVVVLSALRFFYSESRTIFITWIIFCALNSVLCSIWDVLMDWDLRHFAEAFHVNSLNFWYQLLFGWKLAYIWAAGSNAILRCTLLWSYKLLKKSDKFVFMITTLEIFRRFQFTVFRVVKMWTQLPPADQGVQVPPPTEVPPQLPPADHGVQIPPPADHGVQVPPPAKVPPQLPPADHGVQVPPPSEVPPQLPPVDHGVQVPLPAEVPPQLPPADIPPPQPADNNAINQGGGENGGAQPIHHN</sequence>
<feature type="transmembrane region" description="Helical" evidence="6">
    <location>
        <begin position="77"/>
        <end position="97"/>
    </location>
</feature>
<dbReference type="InterPro" id="IPR004342">
    <property type="entry name" value="EXS_C"/>
</dbReference>
<evidence type="ECO:0000256" key="5">
    <source>
        <dbReference type="SAM" id="MobiDB-lite"/>
    </source>
</evidence>
<evidence type="ECO:0000313" key="9">
    <source>
        <dbReference type="Proteomes" id="UP001280121"/>
    </source>
</evidence>
<dbReference type="GO" id="GO:0005737">
    <property type="term" value="C:cytoplasm"/>
    <property type="evidence" value="ECO:0007669"/>
    <property type="project" value="TreeGrafter"/>
</dbReference>
<comment type="subcellular location">
    <subcellularLocation>
        <location evidence="1">Membrane</location>
        <topology evidence="1">Multi-pass membrane protein</topology>
    </subcellularLocation>
</comment>
<comment type="caution">
    <text evidence="8">The sequence shown here is derived from an EMBL/GenBank/DDBJ whole genome shotgun (WGS) entry which is preliminary data.</text>
</comment>
<feature type="transmembrane region" description="Helical" evidence="6">
    <location>
        <begin position="117"/>
        <end position="144"/>
    </location>
</feature>
<name>A0AAD9X044_9ROSI</name>
<dbReference type="EMBL" id="JANJYI010000005">
    <property type="protein sequence ID" value="KAK2650264.1"/>
    <property type="molecule type" value="Genomic_DNA"/>
</dbReference>